<evidence type="ECO:0000313" key="4">
    <source>
        <dbReference type="EMBL" id="BCI60851.1"/>
    </source>
</evidence>
<name>A0A7I8D1Z7_9FIRM</name>
<gene>
    <name evidence="4" type="ORF">C12CBH8_14900</name>
</gene>
<reference evidence="5" key="1">
    <citation type="submission" date="2020-07" db="EMBL/GenBank/DDBJ databases">
        <title>Complete genome sequencing of Clostridia bacterium strain 12CBH8.</title>
        <authorList>
            <person name="Sakamoto M."/>
            <person name="Murakami T."/>
            <person name="Mori H."/>
        </authorList>
    </citation>
    <scope>NUCLEOTIDE SEQUENCE [LARGE SCALE GENOMIC DNA]</scope>
    <source>
        <strain evidence="5">12CBH8</strain>
    </source>
</reference>
<dbReference type="EMBL" id="AP023321">
    <property type="protein sequence ID" value="BCI60851.1"/>
    <property type="molecule type" value="Genomic_DNA"/>
</dbReference>
<dbReference type="InterPro" id="IPR010090">
    <property type="entry name" value="Phage_tape_meas"/>
</dbReference>
<dbReference type="SUPFAM" id="SSF48371">
    <property type="entry name" value="ARM repeat"/>
    <property type="match status" value="1"/>
</dbReference>
<keyword evidence="5" id="KW-1185">Reference proteome</keyword>
<dbReference type="AlphaFoldDB" id="A0A7I8D1Z7"/>
<evidence type="ECO:0000259" key="3">
    <source>
        <dbReference type="Pfam" id="PF10145"/>
    </source>
</evidence>
<dbReference type="RefSeq" id="WP_246441385.1">
    <property type="nucleotide sequence ID" value="NZ_AP023321.1"/>
</dbReference>
<evidence type="ECO:0000256" key="1">
    <source>
        <dbReference type="ARBA" id="ARBA00022612"/>
    </source>
</evidence>
<dbReference type="PANTHER" id="PTHR37813">
    <property type="entry name" value="FELS-2 PROPHAGE PROTEIN"/>
    <property type="match status" value="1"/>
</dbReference>
<accession>A0A7I8D1Z7</accession>
<evidence type="ECO:0000313" key="5">
    <source>
        <dbReference type="Proteomes" id="UP000593890"/>
    </source>
</evidence>
<feature type="region of interest" description="Disordered" evidence="2">
    <location>
        <begin position="110"/>
        <end position="160"/>
    </location>
</feature>
<proteinExistence type="predicted"/>
<dbReference type="KEGG" id="sman:C12CBH8_14900"/>
<dbReference type="Gene3D" id="1.25.10.10">
    <property type="entry name" value="Leucine-rich Repeat Variant"/>
    <property type="match status" value="1"/>
</dbReference>
<keyword evidence="1" id="KW-1188">Viral release from host cell</keyword>
<evidence type="ECO:0000256" key="2">
    <source>
        <dbReference type="SAM" id="MobiDB-lite"/>
    </source>
</evidence>
<dbReference type="Pfam" id="PF10145">
    <property type="entry name" value="PhageMin_Tail"/>
    <property type="match status" value="1"/>
</dbReference>
<protein>
    <recommendedName>
        <fullName evidence="3">Phage tail tape measure protein domain-containing protein</fullName>
    </recommendedName>
</protein>
<dbReference type="PANTHER" id="PTHR37813:SF1">
    <property type="entry name" value="FELS-2 PROPHAGE PROTEIN"/>
    <property type="match status" value="1"/>
</dbReference>
<dbReference type="InterPro" id="IPR016024">
    <property type="entry name" value="ARM-type_fold"/>
</dbReference>
<dbReference type="Proteomes" id="UP000593890">
    <property type="component" value="Chromosome"/>
</dbReference>
<dbReference type="InterPro" id="IPR011989">
    <property type="entry name" value="ARM-like"/>
</dbReference>
<feature type="compositionally biased region" description="Polar residues" evidence="2">
    <location>
        <begin position="116"/>
        <end position="126"/>
    </location>
</feature>
<feature type="domain" description="Phage tail tape measure protein" evidence="3">
    <location>
        <begin position="238"/>
        <end position="439"/>
    </location>
</feature>
<sequence>MAKRTISTRLAVDGEKEFKKALDDIGRNMRVLGSEMQKVTAEYGKNDQSIDGLTAKNRVLSQQVEQQEEMVRALSQAVADAADAYGENDKKTDSYRIQLNRAEAALASMQRELSENESALNEARSSTNKEEDAVDELSSALGESVRSHQEAGAAAEDAGEKADGAGISWEGLGSVVSGSVKTIGAAAAGVATAVGGAIGYSIDFYDEYRGALNDFYASTGAANDELSNYENIMKSIYANNYGESFDDIGEAMSTIRQQIGPVVDAWDDTDLQEFTESAFVLRDSFGYDMPESIRAVNTMMEQFSMDGQDAMDLIASGAQNGLDYSGELLDSINEYSVQFSKVGLDADDMFQIFQNGADSGAFNLDKVGDAVKELSVKVVDGSETTKAGFEAIGLNADEMAKKFAAGGESAREAFIETNKALADIDDPLAQSTAGVNLYGTMWEDLGPDVVTQLADITDAVYGTEDAMNELKEIKYDDFGSAIQGVGRQLQTEFLVPLSENMLPIFDELSNGLQDAGGDFEKIGEVVGTAGGKIAAEVSKMLPQLIQAGGNILKGLVSGIGANMSSITTAISQVIPEIVSVIVQMLPQLIPAAMQIISALGQALLDNLPQIIDAGIQLLMAIINGIIEALPQLIDAAIQVIMALANGLVDALPQLIPALVDAVLYIVETLIDNVDMLIDAAIEIIMALAQGLINSIPRLIERLPEIIDKLVNALINNSWKLLEAGLQIILALAQALVDNVPRLIDKIPQILMSLVNGFAQQVSRVWEIGRGIVEGIWDGIKNAAGWLWDQITGWFGGIIDGAKDFLGIHSPSTVFAEMGRYMAQGIGVGFDGEMDDVSRQMQRAIPTSFDTRPNISAGYAGGYGTTLRGIPALAGTDKISMTTVINYPKYGTPAETARLTRNAQRATIQSLLVGSR</sequence>
<organism evidence="4 5">
    <name type="scientific">Solibaculum mannosilyticum</name>
    <dbReference type="NCBI Taxonomy" id="2780922"/>
    <lineage>
        <taxon>Bacteria</taxon>
        <taxon>Bacillati</taxon>
        <taxon>Bacillota</taxon>
        <taxon>Clostridia</taxon>
        <taxon>Eubacteriales</taxon>
        <taxon>Oscillospiraceae</taxon>
        <taxon>Solibaculum</taxon>
    </lineage>
</organism>